<protein>
    <recommendedName>
        <fullName evidence="3">Type III secretion protein HrpB1</fullName>
    </recommendedName>
</protein>
<name>A0A2A4ENK1_9BURK</name>
<reference evidence="1 2" key="1">
    <citation type="submission" date="2017-01" db="EMBL/GenBank/DDBJ databases">
        <title>Whole-Genome Shotgun Sequencing of Two beta-Proteobacterial Species in Search of the Bulgecin Biosynthetic Cluster.</title>
        <authorList>
            <person name="Horsman M.E."/>
            <person name="Marous D.R."/>
            <person name="Li R."/>
            <person name="Oliver R.A."/>
            <person name="Byun B."/>
            <person name="Emrich S.J."/>
            <person name="Boggess B."/>
            <person name="Townsend C.A."/>
            <person name="Mobashery S."/>
        </authorList>
    </citation>
    <scope>NUCLEOTIDE SEQUENCE [LARGE SCALE GENOMIC DNA]</scope>
    <source>
        <strain evidence="1 2">ATCC 31363</strain>
    </source>
</reference>
<comment type="caution">
    <text evidence="1">The sequence shown here is derived from an EMBL/GenBank/DDBJ whole genome shotgun (WGS) entry which is preliminary data.</text>
</comment>
<evidence type="ECO:0000313" key="1">
    <source>
        <dbReference type="EMBL" id="PCE21990.1"/>
    </source>
</evidence>
<sequence>MDLPHTSEAARLGRAVVDAILADQLDEAESLLQQLHEVHPASRDMPIFRVLMALQRKDVRGAWQVVNGLPEDQNPELKALCLYLLNDPMWHSYATALEDSPDPHIRKAMLALLGRKEEASVVEPMQSTMLHALQV</sequence>
<dbReference type="Proteomes" id="UP000218022">
    <property type="component" value="Unassembled WGS sequence"/>
</dbReference>
<dbReference type="AlphaFoldDB" id="A0A2A4ENK1"/>
<gene>
    <name evidence="1" type="ORF">BWP39_20170</name>
</gene>
<dbReference type="RefSeq" id="WP_096723416.1">
    <property type="nucleotide sequence ID" value="NZ_MTZV01000006.1"/>
</dbReference>
<evidence type="ECO:0008006" key="3">
    <source>
        <dbReference type="Google" id="ProtNLM"/>
    </source>
</evidence>
<evidence type="ECO:0000313" key="2">
    <source>
        <dbReference type="Proteomes" id="UP000218022"/>
    </source>
</evidence>
<organism evidence="1 2">
    <name type="scientific">Paraburkholderia acidicola</name>
    <dbReference type="NCBI Taxonomy" id="1912599"/>
    <lineage>
        <taxon>Bacteria</taxon>
        <taxon>Pseudomonadati</taxon>
        <taxon>Pseudomonadota</taxon>
        <taxon>Betaproteobacteria</taxon>
        <taxon>Burkholderiales</taxon>
        <taxon>Burkholderiaceae</taxon>
        <taxon>Paraburkholderia</taxon>
    </lineage>
</organism>
<dbReference type="EMBL" id="MTZV01000006">
    <property type="protein sequence ID" value="PCE21990.1"/>
    <property type="molecule type" value="Genomic_DNA"/>
</dbReference>
<accession>A0A2A4ENK1</accession>
<proteinExistence type="predicted"/>